<evidence type="ECO:0000256" key="1">
    <source>
        <dbReference type="ARBA" id="ARBA00022763"/>
    </source>
</evidence>
<dbReference type="RefSeq" id="WP_143777456.1">
    <property type="nucleotide sequence ID" value="NZ_VKKU01000002.1"/>
</dbReference>
<evidence type="ECO:0000259" key="2">
    <source>
        <dbReference type="Pfam" id="PF00817"/>
    </source>
</evidence>
<gene>
    <name evidence="3" type="ORF">FOM92_14110</name>
</gene>
<dbReference type="EMBL" id="VKKU01000002">
    <property type="protein sequence ID" value="TSB02238.1"/>
    <property type="molecule type" value="Genomic_DNA"/>
</dbReference>
<sequence length="512" mass="56861">METKSFTTRRYLAVFLPVLPAERLIRSCGDKAPDVPFALIEKQRGAMRLVACDTAALGLGMTPGMALADARARVPDLAVFDHDPQADRQLLEWLADGCERYTPSCALDPPQGLILDISGCAHIFGGTEAALARDLKMRMRHHGLTARVALGATPDSARAKARFGVRTINALPVRALDCDAKVHNALERAGLKTIGDLAGRPRAAFAARFGKDCGRRLARLLEEEDPRITPRRAVPVIRVTLNFAEPVARTQDVMAAITHLAQQGAILLQERGEGGRRFEISLFRSDGHVARLAVDTGTPTRDAALLDRLFGERIDTLSDPLDPGFGYDMIHMTVPRSESLVPVQAGLESKVDIKAEKAALTDRLSVRLGPERIRHFHTGNSHIPERAAFERPAQAGLPSTSWATPQMQEPQMRPFRLFDPPQPVEVTALLPDGPPRQFRWRRHVHLVHSVEGPERIVAEWWRRPAGHEPGKGGPTRDYYRVEDSEGRRFWLFRHGLYGETGDPRWYLHGLFA</sequence>
<dbReference type="Pfam" id="PF00817">
    <property type="entry name" value="IMS"/>
    <property type="match status" value="1"/>
</dbReference>
<dbReference type="InterPro" id="IPR050356">
    <property type="entry name" value="SulA_CellDiv_inhibitor"/>
</dbReference>
<dbReference type="SUPFAM" id="SSF56672">
    <property type="entry name" value="DNA/RNA polymerases"/>
    <property type="match status" value="1"/>
</dbReference>
<dbReference type="GO" id="GO:0006281">
    <property type="term" value="P:DNA repair"/>
    <property type="evidence" value="ECO:0007669"/>
    <property type="project" value="InterPro"/>
</dbReference>
<evidence type="ECO:0000313" key="3">
    <source>
        <dbReference type="EMBL" id="TSB02238.1"/>
    </source>
</evidence>
<dbReference type="InterPro" id="IPR043502">
    <property type="entry name" value="DNA/RNA_pol_sf"/>
</dbReference>
<dbReference type="OrthoDB" id="9788640at2"/>
<organism evidence="3 4">
    <name type="scientific">Sphingorhabdus contaminans</name>
    <dbReference type="NCBI Taxonomy" id="1343899"/>
    <lineage>
        <taxon>Bacteria</taxon>
        <taxon>Pseudomonadati</taxon>
        <taxon>Pseudomonadota</taxon>
        <taxon>Alphaproteobacteria</taxon>
        <taxon>Sphingomonadales</taxon>
        <taxon>Sphingomonadaceae</taxon>
        <taxon>Sphingorhabdus</taxon>
    </lineage>
</organism>
<evidence type="ECO:0000313" key="4">
    <source>
        <dbReference type="Proteomes" id="UP000320160"/>
    </source>
</evidence>
<feature type="domain" description="UmuC" evidence="2">
    <location>
        <begin position="36"/>
        <end position="158"/>
    </location>
</feature>
<comment type="caution">
    <text evidence="3">The sequence shown here is derived from an EMBL/GenBank/DDBJ whole genome shotgun (WGS) entry which is preliminary data.</text>
</comment>
<protein>
    <submittedName>
        <fullName evidence="3">DNA polymerase Y family protein</fullName>
    </submittedName>
</protein>
<dbReference type="Proteomes" id="UP000320160">
    <property type="component" value="Unassembled WGS sequence"/>
</dbReference>
<dbReference type="InterPro" id="IPR001126">
    <property type="entry name" value="UmuC"/>
</dbReference>
<proteinExistence type="predicted"/>
<dbReference type="PANTHER" id="PTHR35369:SF2">
    <property type="entry name" value="BLR3025 PROTEIN"/>
    <property type="match status" value="1"/>
</dbReference>
<dbReference type="AlphaFoldDB" id="A0A553WC14"/>
<name>A0A553WC14_9SPHN</name>
<keyword evidence="1" id="KW-0227">DNA damage</keyword>
<accession>A0A553WC14</accession>
<dbReference type="CDD" id="cd03468">
    <property type="entry name" value="PolY_like"/>
    <property type="match status" value="1"/>
</dbReference>
<dbReference type="PANTHER" id="PTHR35369">
    <property type="entry name" value="BLR3025 PROTEIN-RELATED"/>
    <property type="match status" value="1"/>
</dbReference>
<reference evidence="3 4" key="1">
    <citation type="submission" date="2019-07" db="EMBL/GenBank/DDBJ databases">
        <authorList>
            <person name="Park M."/>
        </authorList>
    </citation>
    <scope>NUCLEOTIDE SEQUENCE [LARGE SCALE GENOMIC DNA]</scope>
    <source>
        <strain evidence="3 4">KCTC32445</strain>
    </source>
</reference>
<keyword evidence="4" id="KW-1185">Reference proteome</keyword>